<dbReference type="Proteomes" id="UP001178322">
    <property type="component" value="Chromosome"/>
</dbReference>
<evidence type="ECO:0000313" key="2">
    <source>
        <dbReference type="Proteomes" id="UP001178322"/>
    </source>
</evidence>
<evidence type="ECO:0000313" key="1">
    <source>
        <dbReference type="EMBL" id="WHY50269.1"/>
    </source>
</evidence>
<evidence type="ECO:0008006" key="3">
    <source>
        <dbReference type="Google" id="ProtNLM"/>
    </source>
</evidence>
<name>A0AAX3WU62_9BACI</name>
<organism evidence="1 2">
    <name type="scientific">Lysinibacillus pakistanensis</name>
    <dbReference type="NCBI Taxonomy" id="759811"/>
    <lineage>
        <taxon>Bacteria</taxon>
        <taxon>Bacillati</taxon>
        <taxon>Bacillota</taxon>
        <taxon>Bacilli</taxon>
        <taxon>Bacillales</taxon>
        <taxon>Bacillaceae</taxon>
        <taxon>Lysinibacillus</taxon>
    </lineage>
</organism>
<dbReference type="AlphaFoldDB" id="A0AAX3WU62"/>
<accession>A0AAX3WU62</accession>
<proteinExistence type="predicted"/>
<reference evidence="1" key="1">
    <citation type="submission" date="2023-05" db="EMBL/GenBank/DDBJ databases">
        <title>Comparative genomics of Bacillaceae isolates and their secondary metabolite potential.</title>
        <authorList>
            <person name="Song L."/>
            <person name="Nielsen L.J."/>
            <person name="Mohite O."/>
            <person name="Xu X."/>
            <person name="Weber T."/>
            <person name="Kovacs A.T."/>
        </authorList>
    </citation>
    <scope>NUCLEOTIDE SEQUENCE</scope>
    <source>
        <strain evidence="1">LY1</strain>
    </source>
</reference>
<sequence>MANKPIEACCDKKCGKSFNITKLKTKKVKGGNEKIYFHCPHCKHEYIAYYASDETRKLQAEMRKLHNKFKNHTNNNIVFDDYAHDTFLQQEAELKLKIKQSMDEARMVAES</sequence>
<gene>
    <name evidence="1" type="ORF">QNH24_18325</name>
</gene>
<dbReference type="EMBL" id="CP126101">
    <property type="protein sequence ID" value="WHY50269.1"/>
    <property type="molecule type" value="Genomic_DNA"/>
</dbReference>
<protein>
    <recommendedName>
        <fullName evidence="3">Transglycosylase</fullName>
    </recommendedName>
</protein>
<dbReference type="RefSeq" id="WP_283868953.1">
    <property type="nucleotide sequence ID" value="NZ_CP126101.1"/>
</dbReference>